<dbReference type="Proteomes" id="UP001219355">
    <property type="component" value="Chromosome 2"/>
</dbReference>
<organism evidence="2 3">
    <name type="scientific">Emydomyces testavorans</name>
    <dbReference type="NCBI Taxonomy" id="2070801"/>
    <lineage>
        <taxon>Eukaryota</taxon>
        <taxon>Fungi</taxon>
        <taxon>Dikarya</taxon>
        <taxon>Ascomycota</taxon>
        <taxon>Pezizomycotina</taxon>
        <taxon>Eurotiomycetes</taxon>
        <taxon>Eurotiomycetidae</taxon>
        <taxon>Onygenales</taxon>
        <taxon>Nannizziopsiaceae</taxon>
        <taxon>Emydomyces</taxon>
    </lineage>
</organism>
<name>A0AAF0IJD6_9EURO</name>
<accession>A0AAF0IJD6</accession>
<sequence length="510" mass="55800">MTSDDEFFFDYVSLTETNSTTFEVQEGSQLQKLSWIPNDVKRYSTQVAQSIDRHVDRAATNVRDALSRQSWLPAYLRPPPRPSPSLLHQEPPTSMVSRIHDWVLEHRAWTAAILAFVGTGGLLIYGNRRLRAKKRKARRAGNGARKEIVVIAGSAHEAVTRSIASDLERRGFIVFITVASVEEQNVVENEAREDIRSLWFDPADVGLPGSPLVEGEKLTGTQTPSEPSKIHPSVYAIHSLITNPQAPMPGVPPHTCQLTGVILIPSLKYPVGPVATIPASNWADVINTRLLYPILTAQLFLPLLTTKNNSSSIILITPSIQSSLSSPFASPEVAVVRALSGFANSLRQELLLLAKGRGSVEVVELKLGNIDFGRQFRNISGQSKGTEVLTWQPQQRALYSSPYLSSIDHRLGRPAGNGAPHGTPARELYFAIFDALAPRQKSIFGLPKRKPQVVYVGRGSRAYAIAGNVLPNMMIGWMLGLRTGYPAFVADSGSDDGNGYGSDAAWERVP</sequence>
<dbReference type="AlphaFoldDB" id="A0AAF0IJD6"/>
<keyword evidence="3" id="KW-1185">Reference proteome</keyword>
<keyword evidence="1" id="KW-0812">Transmembrane</keyword>
<dbReference type="PANTHER" id="PTHR43313:SF1">
    <property type="entry name" value="3BETA-HYDROXYSTEROID DEHYDROGENASE DHS-16"/>
    <property type="match status" value="1"/>
</dbReference>
<evidence type="ECO:0008006" key="4">
    <source>
        <dbReference type="Google" id="ProtNLM"/>
    </source>
</evidence>
<dbReference type="InterPro" id="IPR036291">
    <property type="entry name" value="NAD(P)-bd_dom_sf"/>
</dbReference>
<evidence type="ECO:0000313" key="2">
    <source>
        <dbReference type="EMBL" id="WEW58797.1"/>
    </source>
</evidence>
<dbReference type="InterPro" id="IPR013952">
    <property type="entry name" value="DUF1776_fun"/>
</dbReference>
<protein>
    <recommendedName>
        <fullName evidence="4">DUF1776-domain-containing protein</fullName>
    </recommendedName>
</protein>
<dbReference type="EMBL" id="CP120628">
    <property type="protein sequence ID" value="WEW58797.1"/>
    <property type="molecule type" value="Genomic_DNA"/>
</dbReference>
<gene>
    <name evidence="2" type="ORF">PRK78_004265</name>
</gene>
<keyword evidence="1" id="KW-0472">Membrane</keyword>
<evidence type="ECO:0000256" key="1">
    <source>
        <dbReference type="SAM" id="Phobius"/>
    </source>
</evidence>
<evidence type="ECO:0000313" key="3">
    <source>
        <dbReference type="Proteomes" id="UP001219355"/>
    </source>
</evidence>
<dbReference type="SUPFAM" id="SSF51735">
    <property type="entry name" value="NAD(P)-binding Rossmann-fold domains"/>
    <property type="match status" value="1"/>
</dbReference>
<dbReference type="Pfam" id="PF08643">
    <property type="entry name" value="DUF1776"/>
    <property type="match status" value="1"/>
</dbReference>
<dbReference type="Gene3D" id="3.40.50.720">
    <property type="entry name" value="NAD(P)-binding Rossmann-like Domain"/>
    <property type="match status" value="1"/>
</dbReference>
<keyword evidence="1" id="KW-1133">Transmembrane helix</keyword>
<reference evidence="2" key="1">
    <citation type="submission" date="2023-03" db="EMBL/GenBank/DDBJ databases">
        <title>Emydomyces testavorans Genome Sequence.</title>
        <authorList>
            <person name="Hoyer L."/>
        </authorList>
    </citation>
    <scope>NUCLEOTIDE SEQUENCE</scope>
    <source>
        <strain evidence="2">16-2883</strain>
    </source>
</reference>
<feature type="transmembrane region" description="Helical" evidence="1">
    <location>
        <begin position="108"/>
        <end position="126"/>
    </location>
</feature>
<proteinExistence type="predicted"/>
<dbReference type="PANTHER" id="PTHR43313">
    <property type="entry name" value="SHORT-CHAIN DEHYDROGENASE/REDUCTASE FAMILY 9C"/>
    <property type="match status" value="1"/>
</dbReference>